<keyword evidence="2" id="KW-1185">Reference proteome</keyword>
<comment type="caution">
    <text evidence="1">The sequence shown here is derived from an EMBL/GenBank/DDBJ whole genome shotgun (WGS) entry which is preliminary data.</text>
</comment>
<accession>A0AAE0KZK7</accession>
<name>A0AAE0KZK7_9CHLO</name>
<gene>
    <name evidence="1" type="ORF">CYMTET_25040</name>
</gene>
<dbReference type="EMBL" id="LGRX02013203">
    <property type="protein sequence ID" value="KAK3266329.1"/>
    <property type="molecule type" value="Genomic_DNA"/>
</dbReference>
<organism evidence="1 2">
    <name type="scientific">Cymbomonas tetramitiformis</name>
    <dbReference type="NCBI Taxonomy" id="36881"/>
    <lineage>
        <taxon>Eukaryota</taxon>
        <taxon>Viridiplantae</taxon>
        <taxon>Chlorophyta</taxon>
        <taxon>Pyramimonadophyceae</taxon>
        <taxon>Pyramimonadales</taxon>
        <taxon>Pyramimonadaceae</taxon>
        <taxon>Cymbomonas</taxon>
    </lineage>
</organism>
<proteinExistence type="predicted"/>
<sequence length="968" mass="103425">MRYTGDRITCEVYANTGGSALAAFTFHAYFNTSLLSFLEIRNDAKYTQPKVYDNVQGQVVSITSGVEQGVEDVEVTGDGIPVASVDFMILASAPEGLHTGVLSCTVVDMISATGELEKQEDAQINDMQGGNMTTAMLQLAHTSVRGIYAIADSSELFNTLSFASAQHVVNTSITVWQYLAGATTEDSIVEGVVQCTVQKGSDAVDVEAVDGGCFVSCGKQHVVGAEEVLVEVQVNGTYTTTVSLRVWFPQSVTVISKDRELNAIHQAYRGCDVSSGSSSPLYQQTQMYAYTTFAAGALETAAVDVSCMVEFRTSDSSVVLVDGDVAKGISLGSASISAYGSSGTELSVSSSRYDLQVAATEVTVHHLSAVMVTGADFAVHDSSPGLNLDDSWSSTANVTQELRMELVTGHIFVYVEYSDSTIQEVRSVEGSANVTVEVHKNYPLSIGVTKNEGLPLNQGPEFEGMVLLNAQSLEADDLLVPRWVDVCTGMTVAEGMGYVNVDLLKPVSMTVTAQDEYITRDSDKAALAPISVPVSSALNVTVFYEDGSSRDFSQDERIAIEIMDGLDLIQVSGNMVSPLAATANSTFGTAMLLVTLGSYSAGYGLSATVEVSVVGLERVVLRLYASPEYDGSHEIEKYTYRRNDCNGHYQPMLLNVTAKVFGMLDVDVTMHSTFTVGGNITILDEVEGEPIAPIGIPKASGNHTIMATFEGCDSEMVTANVIDENVQIVGMEFRTDWGSWPPTFLAYKSTTRALRVSLNMSDGTKLEDVVPLQSMSDPTLGTAPLLVKFSSSHPEVVKVTEQGYVTLLDNYGGIVEITATAMDCVASSSLESKEYVFANLIPMVHDVDIGNEVGAALSGLDVNDVFTLPVRVEVGNNTLNLFHFIVKYDAESLLVEYCDPTISNTSWSPTIGMLCTINDPPGEVHMSGVEIRTEITGLVSIADIGFKAIGDSTSPLYAVIEVSACAGL</sequence>
<protein>
    <submittedName>
        <fullName evidence="1">Uncharacterized protein</fullName>
    </submittedName>
</protein>
<dbReference type="AlphaFoldDB" id="A0AAE0KZK7"/>
<reference evidence="1 2" key="1">
    <citation type="journal article" date="2015" name="Genome Biol. Evol.">
        <title>Comparative Genomics of a Bacterivorous Green Alga Reveals Evolutionary Causalities and Consequences of Phago-Mixotrophic Mode of Nutrition.</title>
        <authorList>
            <person name="Burns J.A."/>
            <person name="Paasch A."/>
            <person name="Narechania A."/>
            <person name="Kim E."/>
        </authorList>
    </citation>
    <scope>NUCLEOTIDE SEQUENCE [LARGE SCALE GENOMIC DNA]</scope>
    <source>
        <strain evidence="1 2">PLY_AMNH</strain>
    </source>
</reference>
<dbReference type="Proteomes" id="UP001190700">
    <property type="component" value="Unassembled WGS sequence"/>
</dbReference>
<evidence type="ECO:0000313" key="2">
    <source>
        <dbReference type="Proteomes" id="UP001190700"/>
    </source>
</evidence>
<evidence type="ECO:0000313" key="1">
    <source>
        <dbReference type="EMBL" id="KAK3266329.1"/>
    </source>
</evidence>